<dbReference type="AlphaFoldDB" id="A0A2P2NWL1"/>
<proteinExistence type="predicted"/>
<evidence type="ECO:0000313" key="1">
    <source>
        <dbReference type="EMBL" id="MBX46809.1"/>
    </source>
</evidence>
<sequence>MHTGKDCLFLLTDCQNKLIMLQIQLLVCFVQLVESG</sequence>
<accession>A0A2P2NWL1</accession>
<protein>
    <submittedName>
        <fullName evidence="1">Uncharacterized protein</fullName>
    </submittedName>
</protein>
<reference evidence="1" key="1">
    <citation type="submission" date="2018-02" db="EMBL/GenBank/DDBJ databases">
        <title>Rhizophora mucronata_Transcriptome.</title>
        <authorList>
            <person name="Meera S.P."/>
            <person name="Sreeshan A."/>
            <person name="Augustine A."/>
        </authorList>
    </citation>
    <scope>NUCLEOTIDE SEQUENCE</scope>
    <source>
        <tissue evidence="1">Leaf</tissue>
    </source>
</reference>
<organism evidence="1">
    <name type="scientific">Rhizophora mucronata</name>
    <name type="common">Asiatic mangrove</name>
    <dbReference type="NCBI Taxonomy" id="61149"/>
    <lineage>
        <taxon>Eukaryota</taxon>
        <taxon>Viridiplantae</taxon>
        <taxon>Streptophyta</taxon>
        <taxon>Embryophyta</taxon>
        <taxon>Tracheophyta</taxon>
        <taxon>Spermatophyta</taxon>
        <taxon>Magnoliopsida</taxon>
        <taxon>eudicotyledons</taxon>
        <taxon>Gunneridae</taxon>
        <taxon>Pentapetalae</taxon>
        <taxon>rosids</taxon>
        <taxon>fabids</taxon>
        <taxon>Malpighiales</taxon>
        <taxon>Rhizophoraceae</taxon>
        <taxon>Rhizophora</taxon>
    </lineage>
</organism>
<name>A0A2P2NWL1_RHIMU</name>
<dbReference type="EMBL" id="GGEC01066325">
    <property type="protein sequence ID" value="MBX46809.1"/>
    <property type="molecule type" value="Transcribed_RNA"/>
</dbReference>